<dbReference type="CDD" id="cd03768">
    <property type="entry name" value="SR_ResInv"/>
    <property type="match status" value="1"/>
</dbReference>
<dbReference type="EnsemblBacteria" id="ABF40141">
    <property type="protein sequence ID" value="ABF40141"/>
    <property type="gene ID" value="Acid345_1138"/>
</dbReference>
<dbReference type="SMART" id="SM00857">
    <property type="entry name" value="Resolvase"/>
    <property type="match status" value="1"/>
</dbReference>
<evidence type="ECO:0000256" key="2">
    <source>
        <dbReference type="ARBA" id="ARBA00023172"/>
    </source>
</evidence>
<accession>Q1ISK9</accession>
<dbReference type="SUPFAM" id="SSF53041">
    <property type="entry name" value="Resolvase-like"/>
    <property type="match status" value="1"/>
</dbReference>
<dbReference type="InterPro" id="IPR006120">
    <property type="entry name" value="Resolvase_HTH_dom"/>
</dbReference>
<evidence type="ECO:0000259" key="3">
    <source>
        <dbReference type="PROSITE" id="PS51736"/>
    </source>
</evidence>
<keyword evidence="2" id="KW-0233">DNA recombination</keyword>
<reference evidence="4 5" key="1">
    <citation type="journal article" date="2009" name="Appl. Environ. Microbiol.">
        <title>Three genomes from the phylum Acidobacteria provide insight into the lifestyles of these microorganisms in soils.</title>
        <authorList>
            <person name="Ward N.L."/>
            <person name="Challacombe J.F."/>
            <person name="Janssen P.H."/>
            <person name="Henrissat B."/>
            <person name="Coutinho P.M."/>
            <person name="Wu M."/>
            <person name="Xie G."/>
            <person name="Haft D.H."/>
            <person name="Sait M."/>
            <person name="Badger J."/>
            <person name="Barabote R.D."/>
            <person name="Bradley B."/>
            <person name="Brettin T.S."/>
            <person name="Brinkac L.M."/>
            <person name="Bruce D."/>
            <person name="Creasy T."/>
            <person name="Daugherty S.C."/>
            <person name="Davidsen T.M."/>
            <person name="DeBoy R.T."/>
            <person name="Detter J.C."/>
            <person name="Dodson R.J."/>
            <person name="Durkin A.S."/>
            <person name="Ganapathy A."/>
            <person name="Gwinn-Giglio M."/>
            <person name="Han C.S."/>
            <person name="Khouri H."/>
            <person name="Kiss H."/>
            <person name="Kothari S.P."/>
            <person name="Madupu R."/>
            <person name="Nelson K.E."/>
            <person name="Nelson W.C."/>
            <person name="Paulsen I."/>
            <person name="Penn K."/>
            <person name="Ren Q."/>
            <person name="Rosovitz M.J."/>
            <person name="Selengut J.D."/>
            <person name="Shrivastava S."/>
            <person name="Sullivan S.A."/>
            <person name="Tapia R."/>
            <person name="Thompson L.S."/>
            <person name="Watkins K.L."/>
            <person name="Yang Q."/>
            <person name="Yu C."/>
            <person name="Zafar N."/>
            <person name="Zhou L."/>
            <person name="Kuske C.R."/>
        </authorList>
    </citation>
    <scope>NUCLEOTIDE SEQUENCE [LARGE SCALE GENOMIC DNA]</scope>
    <source>
        <strain evidence="4 5">Ellin345</strain>
    </source>
</reference>
<name>Q1ISK9_KORVE</name>
<protein>
    <submittedName>
        <fullName evidence="4">Resolvase-like protein</fullName>
    </submittedName>
</protein>
<dbReference type="KEGG" id="aba:Acid345_1138"/>
<sequence length="207" mass="23277">MFGGNMQVAIYARVSTKDKGQDTENQLRQLRDYCRKQDWPITTEYIDRASGKRGDREQFQAMFAAASRREFDCVLFWSLDRFSREGTLETLTHLQRLTASGVAFKSFTEQYLDGTGIFRDAIIGILAALAKQERVRLSERVLAGLQRAKAQGRVGGRPKVNRAGDPDANQIRKLRDDGQSYGDIATELGRSKADVYRVCMTLGCLAP</sequence>
<dbReference type="PROSITE" id="PS51736">
    <property type="entry name" value="RECOMBINASES_3"/>
    <property type="match status" value="1"/>
</dbReference>
<dbReference type="Gene3D" id="3.40.50.1390">
    <property type="entry name" value="Resolvase, N-terminal catalytic domain"/>
    <property type="match status" value="1"/>
</dbReference>
<organism evidence="4 5">
    <name type="scientific">Koribacter versatilis (strain Ellin345)</name>
    <dbReference type="NCBI Taxonomy" id="204669"/>
    <lineage>
        <taxon>Bacteria</taxon>
        <taxon>Pseudomonadati</taxon>
        <taxon>Acidobacteriota</taxon>
        <taxon>Terriglobia</taxon>
        <taxon>Terriglobales</taxon>
        <taxon>Candidatus Korobacteraceae</taxon>
        <taxon>Candidatus Korobacter</taxon>
    </lineage>
</organism>
<dbReference type="PANTHER" id="PTHR30461">
    <property type="entry name" value="DNA-INVERTASE FROM LAMBDOID PROPHAGE"/>
    <property type="match status" value="1"/>
</dbReference>
<dbReference type="GO" id="GO:0000150">
    <property type="term" value="F:DNA strand exchange activity"/>
    <property type="evidence" value="ECO:0007669"/>
    <property type="project" value="InterPro"/>
</dbReference>
<feature type="domain" description="Resolvase/invertase-type recombinase catalytic" evidence="3">
    <location>
        <begin position="7"/>
        <end position="152"/>
    </location>
</feature>
<dbReference type="GO" id="GO:0003677">
    <property type="term" value="F:DNA binding"/>
    <property type="evidence" value="ECO:0007669"/>
    <property type="project" value="UniProtKB-KW"/>
</dbReference>
<dbReference type="InterPro" id="IPR050639">
    <property type="entry name" value="SSR_resolvase"/>
</dbReference>
<keyword evidence="5" id="KW-1185">Reference proteome</keyword>
<dbReference type="STRING" id="204669.Acid345_1138"/>
<proteinExistence type="predicted"/>
<keyword evidence="1" id="KW-0238">DNA-binding</keyword>
<evidence type="ECO:0000313" key="4">
    <source>
        <dbReference type="EMBL" id="ABF40141.1"/>
    </source>
</evidence>
<evidence type="ECO:0000256" key="1">
    <source>
        <dbReference type="ARBA" id="ARBA00023125"/>
    </source>
</evidence>
<dbReference type="InterPro" id="IPR006119">
    <property type="entry name" value="Resolv_N"/>
</dbReference>
<dbReference type="EMBL" id="CP000360">
    <property type="protein sequence ID" value="ABF40141.1"/>
    <property type="molecule type" value="Genomic_DNA"/>
</dbReference>
<dbReference type="eggNOG" id="COG1961">
    <property type="taxonomic scope" value="Bacteria"/>
</dbReference>
<dbReference type="PANTHER" id="PTHR30461:SF2">
    <property type="entry name" value="SERINE RECOMBINASE PINE-RELATED"/>
    <property type="match status" value="1"/>
</dbReference>
<dbReference type="InterPro" id="IPR036162">
    <property type="entry name" value="Resolvase-like_N_sf"/>
</dbReference>
<dbReference type="Pfam" id="PF02796">
    <property type="entry name" value="HTH_7"/>
    <property type="match status" value="1"/>
</dbReference>
<dbReference type="AlphaFoldDB" id="Q1ISK9"/>
<dbReference type="HOGENOM" id="CLU_010686_8_2_0"/>
<dbReference type="Pfam" id="PF00239">
    <property type="entry name" value="Resolvase"/>
    <property type="match status" value="1"/>
</dbReference>
<gene>
    <name evidence="4" type="ordered locus">Acid345_1138</name>
</gene>
<dbReference type="Proteomes" id="UP000002432">
    <property type="component" value="Chromosome"/>
</dbReference>
<dbReference type="OrthoDB" id="9800103at2"/>
<evidence type="ECO:0000313" key="5">
    <source>
        <dbReference type="Proteomes" id="UP000002432"/>
    </source>
</evidence>